<gene>
    <name evidence="1" type="ORF">LP43_0170</name>
</gene>
<name>A0A0A0BL04_9GAMM</name>
<reference evidence="1 2" key="1">
    <citation type="submission" date="2014-09" db="EMBL/GenBank/DDBJ databases">
        <authorList>
            <person name="Grob C."/>
            <person name="Taubert M."/>
            <person name="Howat A.M."/>
            <person name="Burns O.J."/>
            <person name="Dixon J.L."/>
            <person name="Chen Y."/>
            <person name="Murrell J.C."/>
        </authorList>
    </citation>
    <scope>NUCLEOTIDE SEQUENCE [LARGE SCALE GENOMIC DNA]</scope>
    <source>
        <strain evidence="1">L4</strain>
    </source>
</reference>
<protein>
    <submittedName>
        <fullName evidence="1">Uncharacterized protein</fullName>
    </submittedName>
</protein>
<proteinExistence type="predicted"/>
<dbReference type="AlphaFoldDB" id="A0A0A0BL04"/>
<dbReference type="Proteomes" id="UP000029999">
    <property type="component" value="Unassembled WGS sequence"/>
</dbReference>
<evidence type="ECO:0000313" key="1">
    <source>
        <dbReference type="EMBL" id="KGM07754.1"/>
    </source>
</evidence>
<accession>A0A0A0BL04</accession>
<organism evidence="1 2">
    <name type="scientific">Methylophaga thiooxydans</name>
    <dbReference type="NCBI Taxonomy" id="392484"/>
    <lineage>
        <taxon>Bacteria</taxon>
        <taxon>Pseudomonadati</taxon>
        <taxon>Pseudomonadota</taxon>
        <taxon>Gammaproteobacteria</taxon>
        <taxon>Thiotrichales</taxon>
        <taxon>Piscirickettsiaceae</taxon>
        <taxon>Methylophaga</taxon>
    </lineage>
</organism>
<comment type="caution">
    <text evidence="1">The sequence shown here is derived from an EMBL/GenBank/DDBJ whole genome shotgun (WGS) entry which is preliminary data.</text>
</comment>
<evidence type="ECO:0000313" key="2">
    <source>
        <dbReference type="Proteomes" id="UP000029999"/>
    </source>
</evidence>
<sequence>MPNIVSASSGDEYYDVLNPQHSPINNQRNLVDIACRGFGID</sequence>
<dbReference type="EMBL" id="JRQD01000001">
    <property type="protein sequence ID" value="KGM07754.1"/>
    <property type="molecule type" value="Genomic_DNA"/>
</dbReference>
<dbReference type="STRING" id="392484.LP43_0170"/>